<evidence type="ECO:0000256" key="1">
    <source>
        <dbReference type="ARBA" id="ARBA00004141"/>
    </source>
</evidence>
<evidence type="ECO:0000256" key="4">
    <source>
        <dbReference type="ARBA" id="ARBA00022989"/>
    </source>
</evidence>
<keyword evidence="8" id="KW-1185">Reference proteome</keyword>
<protein>
    <submittedName>
        <fullName evidence="7">MFS transporter</fullName>
    </submittedName>
</protein>
<evidence type="ECO:0000256" key="3">
    <source>
        <dbReference type="ARBA" id="ARBA00022692"/>
    </source>
</evidence>
<evidence type="ECO:0000256" key="2">
    <source>
        <dbReference type="ARBA" id="ARBA00022448"/>
    </source>
</evidence>
<dbReference type="EMBL" id="JAPDDT010000009">
    <property type="protein sequence ID" value="MCW1924716.1"/>
    <property type="molecule type" value="Genomic_DNA"/>
</dbReference>
<name>A0ABT3GML7_9BACT</name>
<feature type="transmembrane region" description="Helical" evidence="6">
    <location>
        <begin position="371"/>
        <end position="392"/>
    </location>
</feature>
<evidence type="ECO:0000313" key="7">
    <source>
        <dbReference type="EMBL" id="MCW1924716.1"/>
    </source>
</evidence>
<reference evidence="7 8" key="1">
    <citation type="submission" date="2022-10" db="EMBL/GenBank/DDBJ databases">
        <title>Luteolibacter arcticus strain CCTCC AB 2014275, whole genome shotgun sequencing project.</title>
        <authorList>
            <person name="Zhao G."/>
            <person name="Shen L."/>
        </authorList>
    </citation>
    <scope>NUCLEOTIDE SEQUENCE [LARGE SCALE GENOMIC DNA]</scope>
    <source>
        <strain evidence="7 8">CCTCC AB 2014275</strain>
    </source>
</reference>
<keyword evidence="2" id="KW-0813">Transport</keyword>
<dbReference type="PANTHER" id="PTHR19432">
    <property type="entry name" value="SUGAR TRANSPORTER"/>
    <property type="match status" value="1"/>
</dbReference>
<dbReference type="Gene3D" id="1.20.1250.20">
    <property type="entry name" value="MFS general substrate transporter like domains"/>
    <property type="match status" value="1"/>
</dbReference>
<organism evidence="7 8">
    <name type="scientific">Luteolibacter arcticus</name>
    <dbReference type="NCBI Taxonomy" id="1581411"/>
    <lineage>
        <taxon>Bacteria</taxon>
        <taxon>Pseudomonadati</taxon>
        <taxon>Verrucomicrobiota</taxon>
        <taxon>Verrucomicrobiia</taxon>
        <taxon>Verrucomicrobiales</taxon>
        <taxon>Verrucomicrobiaceae</taxon>
        <taxon>Luteolibacter</taxon>
    </lineage>
</organism>
<dbReference type="Proteomes" id="UP001320876">
    <property type="component" value="Unassembled WGS sequence"/>
</dbReference>
<feature type="transmembrane region" description="Helical" evidence="6">
    <location>
        <begin position="49"/>
        <end position="69"/>
    </location>
</feature>
<feature type="transmembrane region" description="Helical" evidence="6">
    <location>
        <begin position="404"/>
        <end position="424"/>
    </location>
</feature>
<sequence length="432" mass="47278">MSEKPRLSFWQIWNMSFGFFGIQFGWGLQMGNMSAIYEYLGAKESELPLLWLAAPLTGLIVQPIIGAMSDRTWHPFWGRRRPYFLVGAILSSLALFLMPHSGALWMAAGLLWVLDASVNISMEPFRAFVADLLPHQQRTVGFAMQSVFIGAGAVIASKLPGWLRDHGGVSAVTGAGQPIPQTVHVAFAVGAVVFLLAVLWTVFTTKEHPPSPDEKPPEHSGMHEILSALKQMPARMKQLAVVQFFTWMGLFCMWIFFSVAVARNVLGATDTNSQLYKDGIDLANNCFAVYNLVAFFAAMGFLWLGRVCSAKRIHFVSLLLGGLGLASAGVVKDHAVLQWVCFSGIGIAWASILSMPYAMLSSALPANRMGVYMGIFNFFIVIPQILVAIVLSRVMEHFEGFNRLSAVVLGGICLLIAAAFTLMVKDDQPATP</sequence>
<feature type="transmembrane region" description="Helical" evidence="6">
    <location>
        <begin position="313"/>
        <end position="331"/>
    </location>
</feature>
<feature type="transmembrane region" description="Helical" evidence="6">
    <location>
        <begin position="81"/>
        <end position="98"/>
    </location>
</feature>
<dbReference type="InterPro" id="IPR036259">
    <property type="entry name" value="MFS_trans_sf"/>
</dbReference>
<feature type="transmembrane region" description="Helical" evidence="6">
    <location>
        <begin position="282"/>
        <end position="304"/>
    </location>
</feature>
<feature type="transmembrane region" description="Helical" evidence="6">
    <location>
        <begin position="142"/>
        <end position="163"/>
    </location>
</feature>
<dbReference type="PANTHER" id="PTHR19432:SF35">
    <property type="entry name" value="SOLUTE CARRIER FAMILY 45 MEMBER 3 ISOFORM X1"/>
    <property type="match status" value="1"/>
</dbReference>
<gene>
    <name evidence="7" type="ORF">OKA05_19275</name>
</gene>
<keyword evidence="5 6" id="KW-0472">Membrane</keyword>
<comment type="caution">
    <text evidence="7">The sequence shown here is derived from an EMBL/GenBank/DDBJ whole genome shotgun (WGS) entry which is preliminary data.</text>
</comment>
<feature type="transmembrane region" description="Helical" evidence="6">
    <location>
        <begin position="239"/>
        <end position="262"/>
    </location>
</feature>
<dbReference type="Pfam" id="PF07690">
    <property type="entry name" value="MFS_1"/>
    <property type="match status" value="1"/>
</dbReference>
<feature type="transmembrane region" description="Helical" evidence="6">
    <location>
        <begin position="183"/>
        <end position="203"/>
    </location>
</feature>
<comment type="subcellular location">
    <subcellularLocation>
        <location evidence="1">Membrane</location>
        <topology evidence="1">Multi-pass membrane protein</topology>
    </subcellularLocation>
</comment>
<keyword evidence="4 6" id="KW-1133">Transmembrane helix</keyword>
<proteinExistence type="predicted"/>
<feature type="transmembrane region" description="Helical" evidence="6">
    <location>
        <begin position="12"/>
        <end position="29"/>
    </location>
</feature>
<accession>A0ABT3GML7</accession>
<feature type="transmembrane region" description="Helical" evidence="6">
    <location>
        <begin position="337"/>
        <end position="359"/>
    </location>
</feature>
<dbReference type="InterPro" id="IPR011701">
    <property type="entry name" value="MFS"/>
</dbReference>
<keyword evidence="3 6" id="KW-0812">Transmembrane</keyword>
<evidence type="ECO:0000256" key="5">
    <source>
        <dbReference type="ARBA" id="ARBA00023136"/>
    </source>
</evidence>
<evidence type="ECO:0000256" key="6">
    <source>
        <dbReference type="SAM" id="Phobius"/>
    </source>
</evidence>
<dbReference type="SUPFAM" id="SSF103473">
    <property type="entry name" value="MFS general substrate transporter"/>
    <property type="match status" value="1"/>
</dbReference>
<evidence type="ECO:0000313" key="8">
    <source>
        <dbReference type="Proteomes" id="UP001320876"/>
    </source>
</evidence>
<dbReference type="RefSeq" id="WP_264488825.1">
    <property type="nucleotide sequence ID" value="NZ_JAPDDT010000009.1"/>
</dbReference>